<feature type="transmembrane region" description="Helical" evidence="9">
    <location>
        <begin position="338"/>
        <end position="362"/>
    </location>
</feature>
<feature type="transmembrane region" description="Helical" evidence="9">
    <location>
        <begin position="483"/>
        <end position="507"/>
    </location>
</feature>
<evidence type="ECO:0008006" key="14">
    <source>
        <dbReference type="Google" id="ProtNLM"/>
    </source>
</evidence>
<dbReference type="Proteomes" id="UP001320119">
    <property type="component" value="Chromosome"/>
</dbReference>
<proteinExistence type="predicted"/>
<evidence type="ECO:0000256" key="4">
    <source>
        <dbReference type="ARBA" id="ARBA00022519"/>
    </source>
</evidence>
<evidence type="ECO:0000256" key="3">
    <source>
        <dbReference type="ARBA" id="ARBA00022475"/>
    </source>
</evidence>
<feature type="transmembrane region" description="Helical" evidence="9">
    <location>
        <begin position="301"/>
        <end position="326"/>
    </location>
</feature>
<keyword evidence="2 8" id="KW-0813">Transport</keyword>
<evidence type="ECO:0000259" key="11">
    <source>
        <dbReference type="Pfam" id="PF06808"/>
    </source>
</evidence>
<protein>
    <recommendedName>
        <fullName evidence="14">C4-dicarboxylate ABC transporter permease</fullName>
    </recommendedName>
</protein>
<name>A0AAN1WK26_9GAMM</name>
<feature type="transmembrane region" description="Helical" evidence="9">
    <location>
        <begin position="604"/>
        <end position="627"/>
    </location>
</feature>
<sequence>MKQTPLTQRALHYFTQFSGGLFLLAFAASVWEIICRHIFSAPTLWVHETVIALVAAGYLLGGIQVFIRHKHISIQLPITQEPKALAKLQLFASLVTALFLAAMVIASLPSAINSWVTPSGFWRIEGTGSAWNPATPAIIKTLLCLTFVALFIIALRQCWGRWRNYMATRTQQPEAVFPALLIALTLVAAGTLFFWGADLGLGYGSLLLVCMIMLLALCGVPLAFATGATALLVTLGWYDWHAAPLLTSRVFSFINEYVLVAVPMFVFMASLLDRTGLAAELYNAMRASTPKLSGGLALQTLLAGLCLAAVSGIIGGEIVLLGLIALPQMLRLGYSQSIAIGTVCAGGSLGTMIPPSIVLIVYGLTSHVPISDLFIAAIIPGVILAGAYLIYIYCQCRFNPKHRPTTPHGETFTMSAQDKIKGFVGPLFVMTLVLGSIYRGIASITEAACLGVAAVMLVAAMRQRLRWGDIQAALKQSLEACGMIIWVGIGASLLVGIYNLIGGSLLIQTLILAIDAPPVVIIITMMAVLLILGLFMDWIGIALLCMPIFVPIIVTLGFNPVWFGVLFAVNMQMSYLTPPFGPAAFYLKSVAPESISLGTIYRSVWPFVMIQLAVLALLITFPNLVWLPHAS</sequence>
<feature type="transmembrane region" description="Helical" evidence="9">
    <location>
        <begin position="444"/>
        <end position="462"/>
    </location>
</feature>
<dbReference type="AlphaFoldDB" id="A0AAN1WK26"/>
<keyword evidence="6 9" id="KW-1133">Transmembrane helix</keyword>
<feature type="transmembrane region" description="Helical" evidence="9">
    <location>
        <begin position="88"/>
        <end position="112"/>
    </location>
</feature>
<dbReference type="GO" id="GO:0005886">
    <property type="term" value="C:plasma membrane"/>
    <property type="evidence" value="ECO:0007669"/>
    <property type="project" value="UniProtKB-SubCell"/>
</dbReference>
<feature type="transmembrane region" description="Helical" evidence="9">
    <location>
        <begin position="420"/>
        <end position="438"/>
    </location>
</feature>
<feature type="transmembrane region" description="Helical" evidence="9">
    <location>
        <begin position="21"/>
        <end position="39"/>
    </location>
</feature>
<keyword evidence="4 8" id="KW-0997">Cell inner membrane</keyword>
<feature type="transmembrane region" description="Helical" evidence="9">
    <location>
        <begin position="374"/>
        <end position="394"/>
    </location>
</feature>
<comment type="subcellular location">
    <subcellularLocation>
        <location evidence="1 8">Cell inner membrane</location>
        <topology evidence="1 8">Multi-pass membrane protein</topology>
    </subcellularLocation>
</comment>
<evidence type="ECO:0000256" key="1">
    <source>
        <dbReference type="ARBA" id="ARBA00004429"/>
    </source>
</evidence>
<dbReference type="InterPro" id="IPR004681">
    <property type="entry name" value="TRAP_DctM"/>
</dbReference>
<evidence type="ECO:0000256" key="5">
    <source>
        <dbReference type="ARBA" id="ARBA00022692"/>
    </source>
</evidence>
<evidence type="ECO:0000256" key="8">
    <source>
        <dbReference type="RuleBase" id="RU369079"/>
    </source>
</evidence>
<dbReference type="PANTHER" id="PTHR33362">
    <property type="entry name" value="SIALIC ACID TRAP TRANSPORTER PERMEASE PROTEIN SIAT-RELATED"/>
    <property type="match status" value="1"/>
</dbReference>
<feature type="transmembrane region" description="Helical" evidence="9">
    <location>
        <begin position="175"/>
        <end position="194"/>
    </location>
</feature>
<feature type="transmembrane region" description="Helical" evidence="9">
    <location>
        <begin position="137"/>
        <end position="155"/>
    </location>
</feature>
<gene>
    <name evidence="12" type="ORF">MARGE09_P3259</name>
</gene>
<organism evidence="12 13">
    <name type="scientific">Marinagarivorans cellulosilyticus</name>
    <dbReference type="NCBI Taxonomy" id="2721545"/>
    <lineage>
        <taxon>Bacteria</taxon>
        <taxon>Pseudomonadati</taxon>
        <taxon>Pseudomonadota</taxon>
        <taxon>Gammaproteobacteria</taxon>
        <taxon>Cellvibrionales</taxon>
        <taxon>Cellvibrionaceae</taxon>
        <taxon>Marinagarivorans</taxon>
    </lineage>
</organism>
<evidence type="ECO:0000256" key="7">
    <source>
        <dbReference type="ARBA" id="ARBA00023136"/>
    </source>
</evidence>
<dbReference type="RefSeq" id="WP_236983944.1">
    <property type="nucleotide sequence ID" value="NZ_AP023086.1"/>
</dbReference>
<dbReference type="InterPro" id="IPR010656">
    <property type="entry name" value="DctM"/>
</dbReference>
<feature type="domain" description="Tripartite ATP-independent periplasmic transporters DctQ component" evidence="10">
    <location>
        <begin position="28"/>
        <end position="163"/>
    </location>
</feature>
<dbReference type="Pfam" id="PF04290">
    <property type="entry name" value="DctQ"/>
    <property type="match status" value="1"/>
</dbReference>
<feature type="transmembrane region" description="Helical" evidence="9">
    <location>
        <begin position="45"/>
        <end position="67"/>
    </location>
</feature>
<keyword evidence="5 9" id="KW-0812">Transmembrane</keyword>
<evidence type="ECO:0000313" key="12">
    <source>
        <dbReference type="EMBL" id="BCD99058.1"/>
    </source>
</evidence>
<feature type="transmembrane region" description="Helical" evidence="9">
    <location>
        <begin position="206"/>
        <end position="238"/>
    </location>
</feature>
<accession>A0AAN1WK26</accession>
<dbReference type="NCBIfam" id="TIGR00786">
    <property type="entry name" value="dctM"/>
    <property type="match status" value="1"/>
</dbReference>
<keyword evidence="3" id="KW-1003">Cell membrane</keyword>
<feature type="transmembrane region" description="Helical" evidence="9">
    <location>
        <begin position="250"/>
        <end position="272"/>
    </location>
</feature>
<feature type="transmembrane region" description="Helical" evidence="9">
    <location>
        <begin position="548"/>
        <end position="569"/>
    </location>
</feature>
<comment type="function">
    <text evidence="8">Part of the tripartite ATP-independent periplasmic (TRAP) transport system.</text>
</comment>
<feature type="transmembrane region" description="Helical" evidence="9">
    <location>
        <begin position="519"/>
        <end position="541"/>
    </location>
</feature>
<keyword evidence="7 9" id="KW-0472">Membrane</keyword>
<feature type="domain" description="TRAP C4-dicarboxylate transport system permease DctM subunit" evidence="11">
    <location>
        <begin position="209"/>
        <end position="624"/>
    </location>
</feature>
<dbReference type="Pfam" id="PF06808">
    <property type="entry name" value="DctM"/>
    <property type="match status" value="1"/>
</dbReference>
<dbReference type="EMBL" id="AP023086">
    <property type="protein sequence ID" value="BCD99058.1"/>
    <property type="molecule type" value="Genomic_DNA"/>
</dbReference>
<evidence type="ECO:0000259" key="10">
    <source>
        <dbReference type="Pfam" id="PF04290"/>
    </source>
</evidence>
<dbReference type="GO" id="GO:0022857">
    <property type="term" value="F:transmembrane transporter activity"/>
    <property type="evidence" value="ECO:0007669"/>
    <property type="project" value="UniProtKB-UniRule"/>
</dbReference>
<evidence type="ECO:0000256" key="2">
    <source>
        <dbReference type="ARBA" id="ARBA00022448"/>
    </source>
</evidence>
<dbReference type="PANTHER" id="PTHR33362:SF7">
    <property type="entry name" value="SLL1103 PROTEIN"/>
    <property type="match status" value="1"/>
</dbReference>
<dbReference type="KEGG" id="marq:MARGE09_P3259"/>
<dbReference type="InterPro" id="IPR055348">
    <property type="entry name" value="DctQ"/>
</dbReference>
<evidence type="ECO:0000313" key="13">
    <source>
        <dbReference type="Proteomes" id="UP001320119"/>
    </source>
</evidence>
<evidence type="ECO:0000256" key="9">
    <source>
        <dbReference type="SAM" id="Phobius"/>
    </source>
</evidence>
<evidence type="ECO:0000256" key="6">
    <source>
        <dbReference type="ARBA" id="ARBA00022989"/>
    </source>
</evidence>
<keyword evidence="13" id="KW-1185">Reference proteome</keyword>
<reference evidence="12 13" key="1">
    <citation type="journal article" date="2022" name="IScience">
        <title>An ultrasensitive nanofiber-based assay for enzymatic hydrolysis and deep-sea microbial degradation of cellulose.</title>
        <authorList>
            <person name="Tsudome M."/>
            <person name="Tachioka M."/>
            <person name="Miyazaki M."/>
            <person name="Uchimura K."/>
            <person name="Tsuda M."/>
            <person name="Takaki Y."/>
            <person name="Deguchi S."/>
        </authorList>
    </citation>
    <scope>NUCLEOTIDE SEQUENCE [LARGE SCALE GENOMIC DNA]</scope>
    <source>
        <strain evidence="12 13">GE09</strain>
    </source>
</reference>